<dbReference type="NCBIfam" id="TIGR00179">
    <property type="entry name" value="murB"/>
    <property type="match status" value="1"/>
</dbReference>
<evidence type="ECO:0000256" key="17">
    <source>
        <dbReference type="ARBA" id="ARBA00023316"/>
    </source>
</evidence>
<dbReference type="Proteomes" id="UP001149719">
    <property type="component" value="Unassembled WGS sequence"/>
</dbReference>
<dbReference type="InterPro" id="IPR036635">
    <property type="entry name" value="MurB_C_sf"/>
</dbReference>
<evidence type="ECO:0000256" key="14">
    <source>
        <dbReference type="ARBA" id="ARBA00022984"/>
    </source>
</evidence>
<evidence type="ECO:0000256" key="9">
    <source>
        <dbReference type="ARBA" id="ARBA00022618"/>
    </source>
</evidence>
<comment type="caution">
    <text evidence="22">The sequence shown here is derived from an EMBL/GenBank/DDBJ whole genome shotgun (WGS) entry which is preliminary data.</text>
</comment>
<dbReference type="GO" id="GO:0008762">
    <property type="term" value="F:UDP-N-acetylmuramate dehydrogenase activity"/>
    <property type="evidence" value="ECO:0007669"/>
    <property type="project" value="UniProtKB-EC"/>
</dbReference>
<dbReference type="InterPro" id="IPR003170">
    <property type="entry name" value="MurB"/>
</dbReference>
<evidence type="ECO:0000256" key="19">
    <source>
        <dbReference type="ARBA" id="ARBA00048914"/>
    </source>
</evidence>
<dbReference type="InterPro" id="IPR006094">
    <property type="entry name" value="Oxid_FAD_bind_N"/>
</dbReference>
<evidence type="ECO:0000256" key="7">
    <source>
        <dbReference type="ARBA" id="ARBA00015188"/>
    </source>
</evidence>
<feature type="active site" evidence="20">
    <location>
        <position position="167"/>
    </location>
</feature>
<protein>
    <recommendedName>
        <fullName evidence="7 20">UDP-N-acetylenolpyruvoylglucosamine reductase</fullName>
        <ecNumber evidence="6 20">1.3.1.98</ecNumber>
    </recommendedName>
    <alternativeName>
        <fullName evidence="18 20">UDP-N-acetylmuramate dehydrogenase</fullName>
    </alternativeName>
</protein>
<keyword evidence="10 20" id="KW-0285">Flavoprotein</keyword>
<comment type="pathway">
    <text evidence="4 20">Cell wall biogenesis; peptidoglycan biosynthesis.</text>
</comment>
<keyword evidence="17 20" id="KW-0961">Cell wall biogenesis/degradation</keyword>
<keyword evidence="13 20" id="KW-0133">Cell shape</keyword>
<dbReference type="Pfam" id="PF02873">
    <property type="entry name" value="MurB_C"/>
    <property type="match status" value="1"/>
</dbReference>
<reference evidence="22" key="1">
    <citation type="submission" date="2022-12" db="EMBL/GenBank/DDBJ databases">
        <title>Marinomonas 15G1-11 sp. nov, isolated from marine algae.</title>
        <authorList>
            <person name="Butt M."/>
            <person name="Choi D.G."/>
            <person name="Kim J.M."/>
            <person name="Lee J.K."/>
            <person name="Baek J.H."/>
            <person name="Jeon C.O."/>
        </authorList>
    </citation>
    <scope>NUCLEOTIDE SEQUENCE</scope>
    <source>
        <strain evidence="22">15G1-11</strain>
    </source>
</reference>
<dbReference type="Gene3D" id="3.30.465.10">
    <property type="match status" value="1"/>
</dbReference>
<keyword evidence="8 20" id="KW-0963">Cytoplasm</keyword>
<evidence type="ECO:0000313" key="22">
    <source>
        <dbReference type="EMBL" id="MCZ2720226.1"/>
    </source>
</evidence>
<dbReference type="RefSeq" id="WP_269121954.1">
    <property type="nucleotide sequence ID" value="NZ_JAPUBN010000006.1"/>
</dbReference>
<comment type="function">
    <text evidence="2 20">Cell wall formation.</text>
</comment>
<evidence type="ECO:0000256" key="13">
    <source>
        <dbReference type="ARBA" id="ARBA00022960"/>
    </source>
</evidence>
<dbReference type="HAMAP" id="MF_00037">
    <property type="entry name" value="MurB"/>
    <property type="match status" value="1"/>
</dbReference>
<dbReference type="SUPFAM" id="SSF56176">
    <property type="entry name" value="FAD-binding/transporter-associated domain-like"/>
    <property type="match status" value="1"/>
</dbReference>
<dbReference type="InterPro" id="IPR011601">
    <property type="entry name" value="MurB_C"/>
</dbReference>
<evidence type="ECO:0000256" key="3">
    <source>
        <dbReference type="ARBA" id="ARBA00004496"/>
    </source>
</evidence>
<keyword evidence="11 20" id="KW-0274">FAD</keyword>
<keyword evidence="23" id="KW-1185">Reference proteome</keyword>
<dbReference type="InterPro" id="IPR016167">
    <property type="entry name" value="FAD-bd_PCMH_sub1"/>
</dbReference>
<evidence type="ECO:0000256" key="4">
    <source>
        <dbReference type="ARBA" id="ARBA00004752"/>
    </source>
</evidence>
<dbReference type="Gene3D" id="3.30.43.10">
    <property type="entry name" value="Uridine Diphospho-n-acetylenolpyruvylglucosamine Reductase, domain 2"/>
    <property type="match status" value="1"/>
</dbReference>
<keyword evidence="15 20" id="KW-0560">Oxidoreductase</keyword>
<evidence type="ECO:0000256" key="15">
    <source>
        <dbReference type="ARBA" id="ARBA00023002"/>
    </source>
</evidence>
<evidence type="ECO:0000259" key="21">
    <source>
        <dbReference type="PROSITE" id="PS51387"/>
    </source>
</evidence>
<evidence type="ECO:0000256" key="1">
    <source>
        <dbReference type="ARBA" id="ARBA00001974"/>
    </source>
</evidence>
<sequence length="337" mass="37780">MSLNISYDQSLKHYNSFGFDYSAEYFCILNDQAELFELMDFVERNRCQLTMIGAGSNLVLKGDVKGLVVVNNLKGRKLIVGESPADFTFELAAGEVWHDAVEYSVRQGLYGIENLALIPGTAGAAPVQNIGAYGVEIKDALLEVEVFDIRTRVFSWVSALDCDFSYRESRFKHEWKDSHIVTKIRLKLSTVVNPKLSYFSDSAFDSLDPSALEIFEKVSTIRREKLPDPKRLGNAGSFFKNPIVTDRVYQDIKKSYPNLVAYPYGVSWKLAAGWLIDQAGWKGKCVDGVGVYDKQALVLVNYDNKVADNLLALQDSIVTDVQQKFDVVLEREPIALG</sequence>
<evidence type="ECO:0000256" key="10">
    <source>
        <dbReference type="ARBA" id="ARBA00022630"/>
    </source>
</evidence>
<evidence type="ECO:0000256" key="8">
    <source>
        <dbReference type="ARBA" id="ARBA00022490"/>
    </source>
</evidence>
<dbReference type="NCBIfam" id="NF000755">
    <property type="entry name" value="PRK00046.1"/>
    <property type="match status" value="1"/>
</dbReference>
<evidence type="ECO:0000256" key="12">
    <source>
        <dbReference type="ARBA" id="ARBA00022857"/>
    </source>
</evidence>
<evidence type="ECO:0000256" key="6">
    <source>
        <dbReference type="ARBA" id="ARBA00012518"/>
    </source>
</evidence>
<accession>A0ABT4JPK4</accession>
<keyword evidence="14 20" id="KW-0573">Peptidoglycan synthesis</keyword>
<gene>
    <name evidence="20 22" type="primary">murB</name>
    <name evidence="22" type="ORF">O1D97_00855</name>
</gene>
<evidence type="ECO:0000256" key="11">
    <source>
        <dbReference type="ARBA" id="ARBA00022827"/>
    </source>
</evidence>
<dbReference type="PANTHER" id="PTHR21071">
    <property type="entry name" value="UDP-N-ACETYLENOLPYRUVOYLGLUCOSAMINE REDUCTASE"/>
    <property type="match status" value="1"/>
</dbReference>
<evidence type="ECO:0000256" key="5">
    <source>
        <dbReference type="ARBA" id="ARBA00010485"/>
    </source>
</evidence>
<dbReference type="InterPro" id="IPR036318">
    <property type="entry name" value="FAD-bd_PCMH-like_sf"/>
</dbReference>
<dbReference type="SUPFAM" id="SSF56194">
    <property type="entry name" value="Uridine diphospho-N-Acetylenolpyruvylglucosamine reductase, MurB, C-terminal domain"/>
    <property type="match status" value="1"/>
</dbReference>
<keyword evidence="9 20" id="KW-0132">Cell division</keyword>
<feature type="active site" description="Proton donor" evidence="20">
    <location>
        <position position="237"/>
    </location>
</feature>
<dbReference type="Pfam" id="PF01565">
    <property type="entry name" value="FAD_binding_4"/>
    <property type="match status" value="1"/>
</dbReference>
<comment type="subcellular location">
    <subcellularLocation>
        <location evidence="3 20">Cytoplasm</location>
    </subcellularLocation>
</comment>
<name>A0ABT4JPK4_9GAMM</name>
<comment type="cofactor">
    <cofactor evidence="1 20">
        <name>FAD</name>
        <dbReference type="ChEBI" id="CHEBI:57692"/>
    </cofactor>
</comment>
<proteinExistence type="inferred from homology"/>
<evidence type="ECO:0000256" key="20">
    <source>
        <dbReference type="HAMAP-Rule" id="MF_00037"/>
    </source>
</evidence>
<dbReference type="PANTHER" id="PTHR21071:SF4">
    <property type="entry name" value="UDP-N-ACETYLENOLPYRUVOYLGLUCOSAMINE REDUCTASE"/>
    <property type="match status" value="1"/>
</dbReference>
<dbReference type="EC" id="1.3.1.98" evidence="6 20"/>
<organism evidence="22 23">
    <name type="scientific">Marinomonas phaeophyticola</name>
    <dbReference type="NCBI Taxonomy" id="3004091"/>
    <lineage>
        <taxon>Bacteria</taxon>
        <taxon>Pseudomonadati</taxon>
        <taxon>Pseudomonadota</taxon>
        <taxon>Gammaproteobacteria</taxon>
        <taxon>Oceanospirillales</taxon>
        <taxon>Oceanospirillaceae</taxon>
        <taxon>Marinomonas</taxon>
    </lineage>
</organism>
<feature type="domain" description="FAD-binding PCMH-type" evidence="21">
    <location>
        <begin position="18"/>
        <end position="191"/>
    </location>
</feature>
<comment type="catalytic activity">
    <reaction evidence="19 20">
        <text>UDP-N-acetyl-alpha-D-muramate + NADP(+) = UDP-N-acetyl-3-O-(1-carboxyvinyl)-alpha-D-glucosamine + NADPH + H(+)</text>
        <dbReference type="Rhea" id="RHEA:12248"/>
        <dbReference type="ChEBI" id="CHEBI:15378"/>
        <dbReference type="ChEBI" id="CHEBI:57783"/>
        <dbReference type="ChEBI" id="CHEBI:58349"/>
        <dbReference type="ChEBI" id="CHEBI:68483"/>
        <dbReference type="ChEBI" id="CHEBI:70757"/>
        <dbReference type="EC" id="1.3.1.98"/>
    </reaction>
</comment>
<evidence type="ECO:0000256" key="2">
    <source>
        <dbReference type="ARBA" id="ARBA00003921"/>
    </source>
</evidence>
<comment type="similarity">
    <text evidence="5 20">Belongs to the MurB family.</text>
</comment>
<evidence type="ECO:0000256" key="16">
    <source>
        <dbReference type="ARBA" id="ARBA00023306"/>
    </source>
</evidence>
<feature type="active site" evidence="20">
    <location>
        <position position="332"/>
    </location>
</feature>
<keyword evidence="16 20" id="KW-0131">Cell cycle</keyword>
<dbReference type="Gene3D" id="3.90.78.10">
    <property type="entry name" value="UDP-N-acetylenolpyruvoylglucosamine reductase, C-terminal domain"/>
    <property type="match status" value="1"/>
</dbReference>
<dbReference type="EMBL" id="JAPUBN010000006">
    <property type="protein sequence ID" value="MCZ2720226.1"/>
    <property type="molecule type" value="Genomic_DNA"/>
</dbReference>
<dbReference type="PROSITE" id="PS51387">
    <property type="entry name" value="FAD_PCMH"/>
    <property type="match status" value="1"/>
</dbReference>
<evidence type="ECO:0000313" key="23">
    <source>
        <dbReference type="Proteomes" id="UP001149719"/>
    </source>
</evidence>
<dbReference type="InterPro" id="IPR016169">
    <property type="entry name" value="FAD-bd_PCMH_sub2"/>
</dbReference>
<evidence type="ECO:0000256" key="18">
    <source>
        <dbReference type="ARBA" id="ARBA00031026"/>
    </source>
</evidence>
<dbReference type="InterPro" id="IPR016166">
    <property type="entry name" value="FAD-bd_PCMH"/>
</dbReference>
<keyword evidence="12 20" id="KW-0521">NADP</keyword>